<feature type="domain" description="Heterokaryon incompatibility" evidence="1">
    <location>
        <begin position="348"/>
        <end position="430"/>
    </location>
</feature>
<evidence type="ECO:0000259" key="1">
    <source>
        <dbReference type="Pfam" id="PF06985"/>
    </source>
</evidence>
<evidence type="ECO:0000313" key="3">
    <source>
        <dbReference type="Proteomes" id="UP001437256"/>
    </source>
</evidence>
<dbReference type="PANTHER" id="PTHR39596">
    <property type="match status" value="1"/>
</dbReference>
<dbReference type="Pfam" id="PF06985">
    <property type="entry name" value="HET"/>
    <property type="match status" value="1"/>
</dbReference>
<comment type="caution">
    <text evidence="2">The sequence shown here is derived from an EMBL/GenBank/DDBJ whole genome shotgun (WGS) entry which is preliminary data.</text>
</comment>
<keyword evidence="3" id="KW-1185">Reference proteome</keyword>
<evidence type="ECO:0000313" key="2">
    <source>
        <dbReference type="EMBL" id="KAL0063082.1"/>
    </source>
</evidence>
<name>A0ABR2ZPL3_9AGAR</name>
<dbReference type="EMBL" id="JBBXMP010000088">
    <property type="protein sequence ID" value="KAL0063082.1"/>
    <property type="molecule type" value="Genomic_DNA"/>
</dbReference>
<dbReference type="PANTHER" id="PTHR39596:SF2">
    <property type="entry name" value="HET DOMAIN PROTEIN (AFU_ORTHOLOGUE AFUA_1G17550)-RELATED"/>
    <property type="match status" value="1"/>
</dbReference>
<proteinExistence type="predicted"/>
<dbReference type="Proteomes" id="UP001437256">
    <property type="component" value="Unassembled WGS sequence"/>
</dbReference>
<accession>A0ABR2ZPL3</accession>
<gene>
    <name evidence="2" type="ORF">AAF712_009989</name>
</gene>
<protein>
    <recommendedName>
        <fullName evidence="1">Heterokaryon incompatibility domain-containing protein</fullName>
    </recommendedName>
</protein>
<sequence length="783" mass="86200">MFSALARTITTYLRRLIPCISPKISEGDEHSNSSTSDLPLVIKLYKAHPQLEPEPKRITSDLSSPIADLRWIGPVFLYFPDIPWTRLPPKPNPGSIEATSVQLSEKTCIPWMQDLILGALSDLTQSPVDAESLLAPNTDGELVLSGEKVSRLIVPHMRTISGIIDVDVSAVVQSFNDRIVPKIRDLDGAVLSESIRFLEPGHPYSHRFLTVGTTLMGLCQCVRVALKDGTAFDALDHSRISLGLIELYRGELQRNWSGQNLGLEIERLVVGGLAFIAYTASCSPTQNKSKAINPANYRPLHTTPHCTCEFMKPPVDEIKNILASDRIPVVALDEANNLIVHDSARQVYMAISHVWADGLGSTTEEGLPRCQVTRLAGLAFQAVPGGAFWLDALCIPNDKEPRKRAIRLMAATYENAEKVLVIDGGVRTQSSLSSPTEELLMRIATSGWMQRIWTLQEGMLAQRLTFEVSDGIIDSTRFNGGPYGVALRTLAFLQHRPHDDEKRELASVCPKPPRCSYNDIIPLLRHRKTSKPEDEPLAVAGVLGVNSSRLITLEGLEARMRELLLQCKTLPRSIGVTGWNSQKLGLPGFSWAPASISQVLWGTEWQDPLSATVTPDGLRARYTLIRFPEKDMLRVVGFDATIRTQPTDSPEGYKKLAPGLNWEGVSELVTRPEPVTSGVDMVISPWFVRAALGRQQEQLLVNAVLIVRPGLPPTTTDEAFAAVYIPSSHGNNWTEENPLECRFVAPGRLIVDPAGVRGTNRVTGDQSIRIEATLDPLIPVLLT</sequence>
<dbReference type="InterPro" id="IPR010730">
    <property type="entry name" value="HET"/>
</dbReference>
<reference evidence="2 3" key="1">
    <citation type="submission" date="2024-05" db="EMBL/GenBank/DDBJ databases">
        <title>A draft genome resource for the thread blight pathogen Marasmius tenuissimus strain MS-2.</title>
        <authorList>
            <person name="Yulfo-Soto G.E."/>
            <person name="Baruah I.K."/>
            <person name="Amoako-Attah I."/>
            <person name="Bukari Y."/>
            <person name="Meinhardt L.W."/>
            <person name="Bailey B.A."/>
            <person name="Cohen S.P."/>
        </authorList>
    </citation>
    <scope>NUCLEOTIDE SEQUENCE [LARGE SCALE GENOMIC DNA]</scope>
    <source>
        <strain evidence="2 3">MS-2</strain>
    </source>
</reference>
<organism evidence="2 3">
    <name type="scientific">Marasmius tenuissimus</name>
    <dbReference type="NCBI Taxonomy" id="585030"/>
    <lineage>
        <taxon>Eukaryota</taxon>
        <taxon>Fungi</taxon>
        <taxon>Dikarya</taxon>
        <taxon>Basidiomycota</taxon>
        <taxon>Agaricomycotina</taxon>
        <taxon>Agaricomycetes</taxon>
        <taxon>Agaricomycetidae</taxon>
        <taxon>Agaricales</taxon>
        <taxon>Marasmiineae</taxon>
        <taxon>Marasmiaceae</taxon>
        <taxon>Marasmius</taxon>
    </lineage>
</organism>